<dbReference type="EMBL" id="LT558137">
    <property type="protein sequence ID" value="SAM86224.1"/>
    <property type="molecule type" value="Genomic_DNA"/>
</dbReference>
<dbReference type="Proteomes" id="UP000658997">
    <property type="component" value="Unassembled WGS sequence"/>
</dbReference>
<gene>
    <name evidence="3" type="ORF">UBRO2_06024</name>
    <name evidence="2" type="ORF">UBRO_21022</name>
</gene>
<organism evidence="2 4">
    <name type="scientific">Ustilago bromivora</name>
    <dbReference type="NCBI Taxonomy" id="307758"/>
    <lineage>
        <taxon>Eukaryota</taxon>
        <taxon>Fungi</taxon>
        <taxon>Dikarya</taxon>
        <taxon>Basidiomycota</taxon>
        <taxon>Ustilaginomycotina</taxon>
        <taxon>Ustilaginomycetes</taxon>
        <taxon>Ustilaginales</taxon>
        <taxon>Ustilaginaceae</taxon>
        <taxon>Ustilago</taxon>
    </lineage>
</organism>
<name>A0A1K0HM14_9BASI</name>
<evidence type="ECO:0000256" key="1">
    <source>
        <dbReference type="SAM" id="MobiDB-lite"/>
    </source>
</evidence>
<keyword evidence="5" id="KW-1185">Reference proteome</keyword>
<dbReference type="AlphaFoldDB" id="A0A1K0HM14"/>
<evidence type="ECO:0000313" key="5">
    <source>
        <dbReference type="Proteomes" id="UP000658997"/>
    </source>
</evidence>
<reference evidence="2" key="1">
    <citation type="submission" date="2016-04" db="EMBL/GenBank/DDBJ databases">
        <authorList>
            <person name="Evans L.H."/>
            <person name="Alamgir A."/>
            <person name="Owens N."/>
            <person name="Weber N.D."/>
            <person name="Virtaneva K."/>
            <person name="Barbian K."/>
            <person name="Babar A."/>
            <person name="Rosenke K."/>
        </authorList>
    </citation>
    <scope>NUCLEOTIDE SEQUENCE</scope>
    <source>
        <strain evidence="2">UB2112</strain>
    </source>
</reference>
<dbReference type="Proteomes" id="UP000179920">
    <property type="component" value="Chromosome XXI"/>
</dbReference>
<evidence type="ECO:0000313" key="3">
    <source>
        <dbReference type="EMBL" id="SYW86304.1"/>
    </source>
</evidence>
<sequence>MTDLSEIGTSKGGITDPAGICSRHDHVADPVEISGKVDSATNFTCEERDQASPRRGPSSGACSWLPLRGHKIRTWGTVAGGRKISGIKDTGKQVMRRKSSVEEVDT</sequence>
<evidence type="ECO:0000313" key="4">
    <source>
        <dbReference type="Proteomes" id="UP000179920"/>
    </source>
</evidence>
<evidence type="ECO:0000313" key="2">
    <source>
        <dbReference type="EMBL" id="SAM86224.1"/>
    </source>
</evidence>
<accession>A0A1K0HM14</accession>
<protein>
    <submittedName>
        <fullName evidence="2">Uncharacterized protein</fullName>
    </submittedName>
</protein>
<proteinExistence type="predicted"/>
<dbReference type="EMBL" id="ULHB01000320">
    <property type="protein sequence ID" value="SYW86304.1"/>
    <property type="molecule type" value="Genomic_DNA"/>
</dbReference>
<feature type="region of interest" description="Disordered" evidence="1">
    <location>
        <begin position="1"/>
        <end position="21"/>
    </location>
</feature>
<reference evidence="4" key="2">
    <citation type="submission" date="2016-04" db="EMBL/GenBank/DDBJ databases">
        <authorList>
            <person name="Guldener U."/>
            <person name="Guldener U."/>
        </authorList>
    </citation>
    <scope>NUCLEOTIDE SEQUENCE [LARGE SCALE GENOMIC DNA]</scope>
    <source>
        <strain evidence="4">UB2112</strain>
    </source>
</reference>
<reference evidence="3" key="3">
    <citation type="submission" date="2018-08" db="EMBL/GenBank/DDBJ databases">
        <authorList>
            <person name="Guldener U."/>
        </authorList>
    </citation>
    <scope>NUCLEOTIDE SEQUENCE</scope>
    <source>
        <strain evidence="3">UB2</strain>
    </source>
</reference>